<dbReference type="EMBL" id="ACIP02000002">
    <property type="protein sequence ID" value="EEP28413.1"/>
    <property type="molecule type" value="Genomic_DNA"/>
</dbReference>
<proteinExistence type="inferred from homology"/>
<gene>
    <name evidence="5" type="ORF">GCWU000342_01221</name>
</gene>
<dbReference type="GO" id="GO:0035999">
    <property type="term" value="P:tetrahydrofolate interconversion"/>
    <property type="evidence" value="ECO:0007669"/>
    <property type="project" value="TreeGrafter"/>
</dbReference>
<dbReference type="HOGENOM" id="CLU_066245_2_2_9"/>
<dbReference type="Proteomes" id="UP000003494">
    <property type="component" value="Unassembled WGS sequence"/>
</dbReference>
<dbReference type="EC" id="6.3.3.2" evidence="4"/>
<evidence type="ECO:0000256" key="1">
    <source>
        <dbReference type="ARBA" id="ARBA00010638"/>
    </source>
</evidence>
<comment type="catalytic activity">
    <reaction evidence="4">
        <text>(6S)-5-formyl-5,6,7,8-tetrahydrofolate + ATP = (6R)-5,10-methenyltetrahydrofolate + ADP + phosphate</text>
        <dbReference type="Rhea" id="RHEA:10488"/>
        <dbReference type="ChEBI" id="CHEBI:30616"/>
        <dbReference type="ChEBI" id="CHEBI:43474"/>
        <dbReference type="ChEBI" id="CHEBI:57455"/>
        <dbReference type="ChEBI" id="CHEBI:57457"/>
        <dbReference type="ChEBI" id="CHEBI:456216"/>
        <dbReference type="EC" id="6.3.3.2"/>
    </reaction>
</comment>
<keyword evidence="6" id="KW-1185">Reference proteome</keyword>
<organism evidence="5 6">
    <name type="scientific">Shuttleworthella satelles DSM 14600</name>
    <dbReference type="NCBI Taxonomy" id="626523"/>
    <lineage>
        <taxon>Bacteria</taxon>
        <taxon>Bacillati</taxon>
        <taxon>Bacillota</taxon>
        <taxon>Clostridia</taxon>
        <taxon>Lachnospirales</taxon>
        <taxon>Lachnospiraceae</taxon>
        <taxon>Shuttleworthella</taxon>
    </lineage>
</organism>
<dbReference type="GO" id="GO:0005524">
    <property type="term" value="F:ATP binding"/>
    <property type="evidence" value="ECO:0007669"/>
    <property type="project" value="UniProtKB-KW"/>
</dbReference>
<evidence type="ECO:0000256" key="3">
    <source>
        <dbReference type="ARBA" id="ARBA00022840"/>
    </source>
</evidence>
<keyword evidence="2 4" id="KW-0547">Nucleotide-binding</keyword>
<comment type="cofactor">
    <cofactor evidence="4">
        <name>Mg(2+)</name>
        <dbReference type="ChEBI" id="CHEBI:18420"/>
    </cofactor>
</comment>
<dbReference type="Pfam" id="PF01812">
    <property type="entry name" value="5-FTHF_cyc-lig"/>
    <property type="match status" value="1"/>
</dbReference>
<evidence type="ECO:0000313" key="6">
    <source>
        <dbReference type="Proteomes" id="UP000003494"/>
    </source>
</evidence>
<dbReference type="PANTHER" id="PTHR23407">
    <property type="entry name" value="ATPASE INHIBITOR/5-FORMYLTETRAHYDROFOLATE CYCLO-LIGASE"/>
    <property type="match status" value="1"/>
</dbReference>
<reference evidence="5" key="1">
    <citation type="submission" date="2009-04" db="EMBL/GenBank/DDBJ databases">
        <authorList>
            <person name="Weinstock G."/>
            <person name="Sodergren E."/>
            <person name="Clifton S."/>
            <person name="Fulton L."/>
            <person name="Fulton B."/>
            <person name="Courtney L."/>
            <person name="Fronick C."/>
            <person name="Harrison M."/>
            <person name="Strong C."/>
            <person name="Farmer C."/>
            <person name="Delahaunty K."/>
            <person name="Markovic C."/>
            <person name="Hall O."/>
            <person name="Minx P."/>
            <person name="Tomlinson C."/>
            <person name="Mitreva M."/>
            <person name="Nelson J."/>
            <person name="Hou S."/>
            <person name="Wollam A."/>
            <person name="Pepin K.H."/>
            <person name="Johnson M."/>
            <person name="Bhonagiri V."/>
            <person name="Nash W.E."/>
            <person name="Warren W."/>
            <person name="Chinwalla A."/>
            <person name="Mardis E.R."/>
            <person name="Wilson R.K."/>
        </authorList>
    </citation>
    <scope>NUCLEOTIDE SEQUENCE [LARGE SCALE GENOMIC DNA]</scope>
    <source>
        <strain evidence="5">DSM 14600</strain>
    </source>
</reference>
<keyword evidence="4" id="KW-0479">Metal-binding</keyword>
<evidence type="ECO:0000256" key="4">
    <source>
        <dbReference type="RuleBase" id="RU361279"/>
    </source>
</evidence>
<dbReference type="STRING" id="626523.GCWU000342_01221"/>
<dbReference type="GO" id="GO:0009396">
    <property type="term" value="P:folic acid-containing compound biosynthetic process"/>
    <property type="evidence" value="ECO:0007669"/>
    <property type="project" value="TreeGrafter"/>
</dbReference>
<protein>
    <recommendedName>
        <fullName evidence="4">5-formyltetrahydrofolate cyclo-ligase</fullName>
        <ecNumber evidence="4">6.3.3.2</ecNumber>
    </recommendedName>
</protein>
<dbReference type="InterPro" id="IPR024185">
    <property type="entry name" value="FTHF_cligase-like_sf"/>
</dbReference>
<keyword evidence="5" id="KW-0436">Ligase</keyword>
<dbReference type="SUPFAM" id="SSF100950">
    <property type="entry name" value="NagB/RpiA/CoA transferase-like"/>
    <property type="match status" value="1"/>
</dbReference>
<dbReference type="eggNOG" id="COG0212">
    <property type="taxonomic scope" value="Bacteria"/>
</dbReference>
<keyword evidence="4" id="KW-0460">Magnesium</keyword>
<dbReference type="NCBIfam" id="TIGR02727">
    <property type="entry name" value="MTHFS_bact"/>
    <property type="match status" value="1"/>
</dbReference>
<dbReference type="GO" id="GO:0030272">
    <property type="term" value="F:5-formyltetrahydrofolate cyclo-ligase activity"/>
    <property type="evidence" value="ECO:0007669"/>
    <property type="project" value="UniProtKB-EC"/>
</dbReference>
<comment type="similarity">
    <text evidence="1 4">Belongs to the 5-formyltetrahydrofolate cyclo-ligase family.</text>
</comment>
<dbReference type="InterPro" id="IPR037171">
    <property type="entry name" value="NagB/RpiA_transferase-like"/>
</dbReference>
<dbReference type="AlphaFoldDB" id="C4GBC0"/>
<sequence>MVNFLRYARRLFTGVHAVFLEGDMNICQEIEELRRHMRQMRKRIPAQTRALWSQDIRGNLDELLDSIKERREDRPLLVFAPMDEEINLWPWIKKRWEEGREQYFPLTKEGELRFYPASSVFDLEPGLWGIKEPVRRENPYQSGFAVAIVPGLAFDVSGSRVGYGGGYYDRFLREHKDLIRIAVAYRFQISDDPIPQADWDQKMDYIVTEEKWIDCSRYRSGVLLKGL</sequence>
<name>C4GBC0_9FIRM</name>
<dbReference type="GO" id="GO:0046872">
    <property type="term" value="F:metal ion binding"/>
    <property type="evidence" value="ECO:0007669"/>
    <property type="project" value="UniProtKB-KW"/>
</dbReference>
<comment type="caution">
    <text evidence="5">The sequence shown here is derived from an EMBL/GenBank/DDBJ whole genome shotgun (WGS) entry which is preliminary data.</text>
</comment>
<evidence type="ECO:0000256" key="2">
    <source>
        <dbReference type="ARBA" id="ARBA00022741"/>
    </source>
</evidence>
<dbReference type="InterPro" id="IPR002698">
    <property type="entry name" value="FTHF_cligase"/>
</dbReference>
<dbReference type="PANTHER" id="PTHR23407:SF1">
    <property type="entry name" value="5-FORMYLTETRAHYDROFOLATE CYCLO-LIGASE"/>
    <property type="match status" value="1"/>
</dbReference>
<keyword evidence="3 4" id="KW-0067">ATP-binding</keyword>
<evidence type="ECO:0000313" key="5">
    <source>
        <dbReference type="EMBL" id="EEP28413.1"/>
    </source>
</evidence>
<dbReference type="Gene3D" id="3.40.50.10420">
    <property type="entry name" value="NagB/RpiA/CoA transferase-like"/>
    <property type="match status" value="1"/>
</dbReference>
<accession>C4GBC0</accession>